<gene>
    <name evidence="3" type="ORF">LCGC14_2352260</name>
</gene>
<proteinExistence type="predicted"/>
<comment type="caution">
    <text evidence="3">The sequence shown here is derived from an EMBL/GenBank/DDBJ whole genome shotgun (WGS) entry which is preliminary data.</text>
</comment>
<dbReference type="AlphaFoldDB" id="A0A0F9C9G9"/>
<accession>A0A0F9C9G9</accession>
<feature type="non-terminal residue" evidence="3">
    <location>
        <position position="1"/>
    </location>
</feature>
<evidence type="ECO:0000313" key="3">
    <source>
        <dbReference type="EMBL" id="KKL45774.1"/>
    </source>
</evidence>
<organism evidence="3">
    <name type="scientific">marine sediment metagenome</name>
    <dbReference type="NCBI Taxonomy" id="412755"/>
    <lineage>
        <taxon>unclassified sequences</taxon>
        <taxon>metagenomes</taxon>
        <taxon>ecological metagenomes</taxon>
    </lineage>
</organism>
<feature type="region of interest" description="Disordered" evidence="2">
    <location>
        <begin position="290"/>
        <end position="326"/>
    </location>
</feature>
<feature type="coiled-coil region" evidence="1">
    <location>
        <begin position="167"/>
        <end position="194"/>
    </location>
</feature>
<dbReference type="EMBL" id="LAZR01034269">
    <property type="protein sequence ID" value="KKL45774.1"/>
    <property type="molecule type" value="Genomic_DNA"/>
</dbReference>
<feature type="non-terminal residue" evidence="3">
    <location>
        <position position="554"/>
    </location>
</feature>
<evidence type="ECO:0000256" key="2">
    <source>
        <dbReference type="SAM" id="MobiDB-lite"/>
    </source>
</evidence>
<reference evidence="3" key="1">
    <citation type="journal article" date="2015" name="Nature">
        <title>Complex archaea that bridge the gap between prokaryotes and eukaryotes.</title>
        <authorList>
            <person name="Spang A."/>
            <person name="Saw J.H."/>
            <person name="Jorgensen S.L."/>
            <person name="Zaremba-Niedzwiedzka K."/>
            <person name="Martijn J."/>
            <person name="Lind A.E."/>
            <person name="van Eijk R."/>
            <person name="Schleper C."/>
            <person name="Guy L."/>
            <person name="Ettema T.J."/>
        </authorList>
    </citation>
    <scope>NUCLEOTIDE SEQUENCE</scope>
</reference>
<sequence>DLQATADLSDRAVVEAVGQQMIEEQQRILNEHKGGETSKRLLTNRLEKLRNRFADTLAVLNINAADVRLKGTIDKRISAITQDVLTDPDVLVSSDPLEAFRFHVGQLEDEIEFLELRPDQARMVRQAGKSEIALTMITPLIKNGQFDRAKALLRSDEIAEVLSPGQQRDAAQRIIDAERKLAEVKNEGQEFLNTARTILGPTATDEDVREAAAQMAGMEQDGGFQIVDVGGGKVVAIDEDTLEVKTLVSGPTIEEEARREGAVEKAKLLARKDVLSGMAVDAGLGELFAITPTGTTDGGEGTPQPAQPTPPKKEGEGDEPAGPEVAPPLSEEAVVAPFGPEEVPASSDMQSVLGLMALSRRFFLIGDNASANGLLSQARMIIDNSREIQEQRELDKPITNVEILRELGLPLGATMRQGASRILRSSEELQTSQQRGRTIDLNTAREFQVPPNTTRGELDAILADRERSGEGSAVPRTFEEKARAGSLASARGREQSEAEVQIRFVFEADQQTEDLLAEIKDDPTLVGTVGALRATGRKALTLLADLGFDNLVDA</sequence>
<name>A0A0F9C9G9_9ZZZZ</name>
<protein>
    <submittedName>
        <fullName evidence="3">Uncharacterized protein</fullName>
    </submittedName>
</protein>
<keyword evidence="1" id="KW-0175">Coiled coil</keyword>
<evidence type="ECO:0000256" key="1">
    <source>
        <dbReference type="SAM" id="Coils"/>
    </source>
</evidence>